<reference evidence="2" key="1">
    <citation type="submission" date="2022-07" db="EMBL/GenBank/DDBJ databases">
        <title>Genome sequencing of Photobacterium atrarenae GJH2-4.</title>
        <authorList>
            <person name="Park S.-J."/>
        </authorList>
    </citation>
    <scope>NUCLEOTIDE SEQUENCE</scope>
    <source>
        <strain evidence="2">GJH2-4</strain>
    </source>
</reference>
<dbReference type="PROSITE" id="PS51257">
    <property type="entry name" value="PROKAR_LIPOPROTEIN"/>
    <property type="match status" value="1"/>
</dbReference>
<proteinExistence type="predicted"/>
<feature type="signal peptide" evidence="1">
    <location>
        <begin position="1"/>
        <end position="22"/>
    </location>
</feature>
<gene>
    <name evidence="2" type="ORF">NNL38_00360</name>
</gene>
<protein>
    <recommendedName>
        <fullName evidence="4">Lipoprotein</fullName>
    </recommendedName>
</protein>
<organism evidence="2 3">
    <name type="scientific">Photobacterium atrarenae</name>
    <dbReference type="NCBI Taxonomy" id="865757"/>
    <lineage>
        <taxon>Bacteria</taxon>
        <taxon>Pseudomonadati</taxon>
        <taxon>Pseudomonadota</taxon>
        <taxon>Gammaproteobacteria</taxon>
        <taxon>Vibrionales</taxon>
        <taxon>Vibrionaceae</taxon>
        <taxon>Photobacterium</taxon>
    </lineage>
</organism>
<keyword evidence="1" id="KW-0732">Signal</keyword>
<accession>A0ABY5GGI4</accession>
<dbReference type="EMBL" id="CP101508">
    <property type="protein sequence ID" value="UTV27819.1"/>
    <property type="molecule type" value="Genomic_DNA"/>
</dbReference>
<evidence type="ECO:0008006" key="4">
    <source>
        <dbReference type="Google" id="ProtNLM"/>
    </source>
</evidence>
<feature type="chain" id="PRO_5046329296" description="Lipoprotein" evidence="1">
    <location>
        <begin position="23"/>
        <end position="470"/>
    </location>
</feature>
<keyword evidence="3" id="KW-1185">Reference proteome</keyword>
<dbReference type="Proteomes" id="UP001057998">
    <property type="component" value="Chromosome 1"/>
</dbReference>
<dbReference type="RefSeq" id="WP_255389071.1">
    <property type="nucleotide sequence ID" value="NZ_CP101508.1"/>
</dbReference>
<evidence type="ECO:0000313" key="3">
    <source>
        <dbReference type="Proteomes" id="UP001057998"/>
    </source>
</evidence>
<name>A0ABY5GGI4_9GAMM</name>
<evidence type="ECO:0000256" key="1">
    <source>
        <dbReference type="SAM" id="SignalP"/>
    </source>
</evidence>
<evidence type="ECO:0000313" key="2">
    <source>
        <dbReference type="EMBL" id="UTV27819.1"/>
    </source>
</evidence>
<sequence>MVSKHNSKYAIILPWVAGLVLAGCGGGDNNNSTPTPGTGTPNTVAISVIDGYLGEARVCVDRNHNRSCEAEERLAATTNTQGEVALDKADTQYGLIAQISAGETRDSDRIGYVASSYQLYASAGSAQVTPFTTLAALKDVPMSTLASELGLAESVIAGDFVAQKATHPDAVYAHLLARSLVPQLAQSLAENDVTALDTALTLIRAEADRQVNLGTDLDTIEVRIDHQGQAVTKRLTGDLAGYLSNKSFWFIPMTNDDYLPAKVTLKDQIYSSSLLGRDFPYTVEDNILRFSRFSDTFLYADDNVALSLSEAGRLCLWSEQNFWEQTLPLTEARFAGKTWYHLRDLAKSDTEIKPALTQLDFAENGAVTVTPDGEPAITGSWEMVELTLTDKSTLQTLRIILPPGTDSPGLNKEEQWTLGAALDAGELIMVFNDDSTLFADDLLFQDPAFARAVAQQWIKAAEGPFAPFDR</sequence>